<dbReference type="Pfam" id="PF01243">
    <property type="entry name" value="PNPOx_N"/>
    <property type="match status" value="1"/>
</dbReference>
<evidence type="ECO:0000259" key="1">
    <source>
        <dbReference type="Pfam" id="PF01243"/>
    </source>
</evidence>
<gene>
    <name evidence="2" type="ORF">BBD41_11090</name>
</gene>
<reference evidence="2" key="1">
    <citation type="submission" date="2016-08" db="EMBL/GenBank/DDBJ databases">
        <title>Complete Genome Seqeunce of Paenibacillus sp. nov. IHBB 9852 from high altitute lake of Indian trans-Himalayas.</title>
        <authorList>
            <person name="Kiran S."/>
            <person name="Swarnkar M.K."/>
            <person name="Rana A."/>
            <person name="Tewari R."/>
            <person name="Gulati A."/>
        </authorList>
    </citation>
    <scope>NUCLEOTIDE SEQUENCE [LARGE SCALE GENOMIC DNA]</scope>
    <source>
        <strain evidence="2">IHBB 9852</strain>
    </source>
</reference>
<name>A0A1B2DZC8_9BACL</name>
<dbReference type="EMBL" id="CP016809">
    <property type="protein sequence ID" value="ANY73090.1"/>
    <property type="molecule type" value="Genomic_DNA"/>
</dbReference>
<organism evidence="2">
    <name type="scientific">Paenibacillus ihbetae</name>
    <dbReference type="NCBI Taxonomy" id="1870820"/>
    <lineage>
        <taxon>Bacteria</taxon>
        <taxon>Bacillati</taxon>
        <taxon>Bacillota</taxon>
        <taxon>Bacilli</taxon>
        <taxon>Bacillales</taxon>
        <taxon>Paenibacillaceae</taxon>
        <taxon>Paenibacillus</taxon>
    </lineage>
</organism>
<dbReference type="AlphaFoldDB" id="A0A1B2DZC8"/>
<dbReference type="InterPro" id="IPR011576">
    <property type="entry name" value="Pyridox_Oxase_N"/>
</dbReference>
<dbReference type="PANTHER" id="PTHR42815:SF2">
    <property type="entry name" value="FAD-BINDING, PUTATIVE (AFU_ORTHOLOGUE AFUA_6G07600)-RELATED"/>
    <property type="match status" value="1"/>
</dbReference>
<dbReference type="InterPro" id="IPR012349">
    <property type="entry name" value="Split_barrel_FMN-bd"/>
</dbReference>
<evidence type="ECO:0000313" key="2">
    <source>
        <dbReference type="EMBL" id="ANY73090.1"/>
    </source>
</evidence>
<dbReference type="PANTHER" id="PTHR42815">
    <property type="entry name" value="FAD-BINDING, PUTATIVE (AFU_ORTHOLOGUE AFUA_6G07600)-RELATED"/>
    <property type="match status" value="1"/>
</dbReference>
<dbReference type="Gene3D" id="2.30.110.10">
    <property type="entry name" value="Electron Transport, Fmn-binding Protein, Chain A"/>
    <property type="match status" value="2"/>
</dbReference>
<dbReference type="SUPFAM" id="SSF50475">
    <property type="entry name" value="FMN-binding split barrel"/>
    <property type="match status" value="1"/>
</dbReference>
<proteinExistence type="predicted"/>
<dbReference type="KEGG" id="pib:BBD41_11090"/>
<feature type="domain" description="Pyridoxamine 5'-phosphate oxidase N-terminal" evidence="1">
    <location>
        <begin position="168"/>
        <end position="272"/>
    </location>
</feature>
<sequence>MGGVYHAGEIAIQELAGEQIVAERNGASIKSVIMKGATNFLRTQSLIICSTIDNDGKAWCSFLTGEPGFINVISEKELSVTSQPPTSDPIFRHLQDKPDIGLLAIDFFRRIRMRINGKGRLDGERLYVNTEQVYGNCPKYIQKRSLQPSGGYYRKERISTQGHHLSSKQQEWIRKADTFFIGSGNEEGKMDASHRGGLPGFVAVEDNRTLLFPDYFGNSMYNTLGNIYSNPATGLLFIDFDGGHSLQLSGRSEIIWDKMQISRFPGAERLVRYYIEDVVYIQNATPIMWEFLEYSPTSPSFSQET</sequence>
<protein>
    <submittedName>
        <fullName evidence="2">Pyridoxamine 5'-phosphate oxidase</fullName>
    </submittedName>
</protein>
<accession>A0A1B2DZC8</accession>